<reference evidence="14" key="1">
    <citation type="journal article" date="2015" name="PeerJ">
        <title>First genomic representation of candidate bacterial phylum KSB3 points to enhanced environmental sensing as a trigger of wastewater bulking.</title>
        <authorList>
            <person name="Sekiguchi Y."/>
            <person name="Ohashi A."/>
            <person name="Parks D.H."/>
            <person name="Yamauchi T."/>
            <person name="Tyson G.W."/>
            <person name="Hugenholtz P."/>
        </authorList>
    </citation>
    <scope>NUCLEOTIDE SEQUENCE [LARGE SCALE GENOMIC DNA]</scope>
</reference>
<evidence type="ECO:0000256" key="6">
    <source>
        <dbReference type="ARBA" id="ARBA00023014"/>
    </source>
</evidence>
<sequence>MWDYTEKVREHFFNPRNVGAIPDANAVAEVGSLACGDALKIYLKLDDQERIVDAKFETFGCGSAIASSSALTEMIKGMTLDEAGKVSNQEIAAFLGGLPEEKMHCSVMGREALEKAIAIYRGHNYHDDAEDEGRIVCKCFGVTDEKIKRVVRENDLKTVEQVTNYTKAGGGCTACHAEIEDLIAEVWEDKKRETSRVEKKAQRKRLTNLQKISLITEVLENEIRPELQKDGGDIELIDVDGSNVIVALRGHCVGCPGSEYTLKLGVQEKLRELVADDLVVMQEDDQEITAF</sequence>
<dbReference type="InterPro" id="IPR007419">
    <property type="entry name" value="BFD-like_2Fe2S-bd_dom"/>
</dbReference>
<keyword evidence="7 9" id="KW-0535">Nitrogen fixation</keyword>
<dbReference type="PIRSF" id="PIRSF000375">
    <property type="entry name" value="NifU"/>
    <property type="match status" value="1"/>
</dbReference>
<accession>A0A081BPV3</accession>
<dbReference type="Pfam" id="PF01106">
    <property type="entry name" value="NifU"/>
    <property type="match status" value="1"/>
</dbReference>
<feature type="domain" description="NIF system FeS cluster assembly NifU N-terminal" evidence="12">
    <location>
        <begin position="4"/>
        <end position="124"/>
    </location>
</feature>
<evidence type="ECO:0000256" key="4">
    <source>
        <dbReference type="ARBA" id="ARBA00022723"/>
    </source>
</evidence>
<feature type="domain" description="NIF system FeS cluster assembly NifU C-terminal" evidence="11">
    <location>
        <begin position="215"/>
        <end position="279"/>
    </location>
</feature>
<dbReference type="InterPro" id="IPR041854">
    <property type="entry name" value="BFD-like_2Fe2S-bd_dom_sf"/>
</dbReference>
<dbReference type="Pfam" id="PF04324">
    <property type="entry name" value="Fer2_BFD"/>
    <property type="match status" value="1"/>
</dbReference>
<evidence type="ECO:0000313" key="15">
    <source>
        <dbReference type="Proteomes" id="UP000030700"/>
    </source>
</evidence>
<dbReference type="InterPro" id="IPR010238">
    <property type="entry name" value="NIF_FeS_clus_asmbl_NifU"/>
</dbReference>
<dbReference type="InterPro" id="IPR016217">
    <property type="entry name" value="N_fixation_NifU"/>
</dbReference>
<proteinExistence type="inferred from homology"/>
<dbReference type="NCBIfam" id="TIGR02000">
    <property type="entry name" value="NifU_proper"/>
    <property type="match status" value="1"/>
</dbReference>
<comment type="similarity">
    <text evidence="1 9">Belongs to the NifU family.</text>
</comment>
<keyword evidence="15" id="KW-1185">Reference proteome</keyword>
<feature type="binding site" evidence="10">
    <location>
        <position position="139"/>
    </location>
    <ligand>
        <name>[2Fe-2S] cluster</name>
        <dbReference type="ChEBI" id="CHEBI:190135"/>
    </ligand>
</feature>
<keyword evidence="3 10" id="KW-0001">2Fe-2S</keyword>
<dbReference type="Gene3D" id="3.90.1010.10">
    <property type="match status" value="1"/>
</dbReference>
<evidence type="ECO:0000259" key="12">
    <source>
        <dbReference type="Pfam" id="PF01592"/>
    </source>
</evidence>
<evidence type="ECO:0000256" key="5">
    <source>
        <dbReference type="ARBA" id="ARBA00023004"/>
    </source>
</evidence>
<feature type="binding site" evidence="10">
    <location>
        <position position="105"/>
    </location>
    <ligand>
        <name>Fe cation</name>
        <dbReference type="ChEBI" id="CHEBI:24875"/>
    </ligand>
</feature>
<dbReference type="Gene3D" id="3.30.300.130">
    <property type="entry name" value="Fe-S cluster assembly (FSCA)"/>
    <property type="match status" value="1"/>
</dbReference>
<evidence type="ECO:0000256" key="9">
    <source>
        <dbReference type="PIRNR" id="PIRNR000375"/>
    </source>
</evidence>
<dbReference type="GO" id="GO:0016226">
    <property type="term" value="P:iron-sulfur cluster assembly"/>
    <property type="evidence" value="ECO:0007669"/>
    <property type="project" value="InterPro"/>
</dbReference>
<evidence type="ECO:0000256" key="1">
    <source>
        <dbReference type="ARBA" id="ARBA00006420"/>
    </source>
</evidence>
<keyword evidence="4 10" id="KW-0479">Metal-binding</keyword>
<dbReference type="SUPFAM" id="SSF117916">
    <property type="entry name" value="Fe-S cluster assembly (FSCA) domain-like"/>
    <property type="match status" value="1"/>
</dbReference>
<dbReference type="Gene3D" id="1.10.10.1100">
    <property type="entry name" value="BFD-like [2Fe-2S]-binding domain"/>
    <property type="match status" value="1"/>
</dbReference>
<dbReference type="EMBL" id="DF820458">
    <property type="protein sequence ID" value="GAK52419.1"/>
    <property type="molecule type" value="Genomic_DNA"/>
</dbReference>
<dbReference type="GO" id="GO:0051537">
    <property type="term" value="F:2 iron, 2 sulfur cluster binding"/>
    <property type="evidence" value="ECO:0007669"/>
    <property type="project" value="UniProtKB-KW"/>
</dbReference>
<dbReference type="Pfam" id="PF01592">
    <property type="entry name" value="NifU_N"/>
    <property type="match status" value="1"/>
</dbReference>
<gene>
    <name evidence="14" type="ORF">U14_03670</name>
</gene>
<comment type="cofactor">
    <cofactor evidence="8">
        <name>[2Fe-2S] cluster</name>
        <dbReference type="ChEBI" id="CHEBI:190135"/>
    </cofactor>
</comment>
<keyword evidence="5 10" id="KW-0408">Iron</keyword>
<comment type="cofactor">
    <cofactor evidence="10">
        <name>[2Fe-2S] cluster</name>
        <dbReference type="ChEBI" id="CHEBI:190135"/>
    </cofactor>
    <text evidence="10">Binds 1 [2Fe-2S] cluster per subunit.</text>
</comment>
<evidence type="ECO:0000256" key="10">
    <source>
        <dbReference type="PIRSR" id="PIRSR000375-1"/>
    </source>
</evidence>
<feature type="binding site" evidence="10">
    <location>
        <position position="175"/>
    </location>
    <ligand>
        <name>[2Fe-2S] cluster</name>
        <dbReference type="ChEBI" id="CHEBI:190135"/>
    </ligand>
</feature>
<evidence type="ECO:0000313" key="14">
    <source>
        <dbReference type="EMBL" id="GAK52419.1"/>
    </source>
</evidence>
<feature type="binding site" evidence="10">
    <location>
        <position position="35"/>
    </location>
    <ligand>
        <name>Fe cation</name>
        <dbReference type="ChEBI" id="CHEBI:24875"/>
    </ligand>
</feature>
<protein>
    <recommendedName>
        <fullName evidence="2 9">Nitrogen fixation protein NifU</fullName>
    </recommendedName>
</protein>
<organism evidence="14">
    <name type="scientific">Candidatus Moduliflexus flocculans</name>
    <dbReference type="NCBI Taxonomy" id="1499966"/>
    <lineage>
        <taxon>Bacteria</taxon>
        <taxon>Candidatus Moduliflexota</taxon>
        <taxon>Candidatus Moduliflexia</taxon>
        <taxon>Candidatus Moduliflexales</taxon>
        <taxon>Candidatus Moduliflexaceae</taxon>
    </lineage>
</organism>
<evidence type="ECO:0000259" key="13">
    <source>
        <dbReference type="Pfam" id="PF04324"/>
    </source>
</evidence>
<evidence type="ECO:0000256" key="2">
    <source>
        <dbReference type="ARBA" id="ARBA00015278"/>
    </source>
</evidence>
<comment type="cofactor">
    <cofactor evidence="10">
        <name>Fe cation</name>
        <dbReference type="ChEBI" id="CHEBI:24875"/>
    </cofactor>
    <text evidence="10">Binds 1 Fe cation per subunit.</text>
</comment>
<dbReference type="AlphaFoldDB" id="A0A081BPV3"/>
<evidence type="ECO:0000256" key="7">
    <source>
        <dbReference type="ARBA" id="ARBA00023231"/>
    </source>
</evidence>
<feature type="binding site" evidence="10">
    <location>
        <position position="61"/>
    </location>
    <ligand>
        <name>Fe cation</name>
        <dbReference type="ChEBI" id="CHEBI:24875"/>
    </ligand>
</feature>
<dbReference type="SUPFAM" id="SSF82649">
    <property type="entry name" value="SufE/NifU"/>
    <property type="match status" value="1"/>
</dbReference>
<dbReference type="Proteomes" id="UP000030700">
    <property type="component" value="Unassembled WGS sequence"/>
</dbReference>
<dbReference type="PANTHER" id="PTHR10093">
    <property type="entry name" value="IRON-SULFUR CLUSTER ASSEMBLY ENZYME NIFU HOMOLOG"/>
    <property type="match status" value="1"/>
</dbReference>
<dbReference type="HOGENOM" id="CLU_079283_0_0_0"/>
<evidence type="ECO:0000256" key="3">
    <source>
        <dbReference type="ARBA" id="ARBA00022714"/>
    </source>
</evidence>
<name>A0A081BPV3_9BACT</name>
<dbReference type="InterPro" id="IPR002871">
    <property type="entry name" value="NIF_FeS_clus_asmbl_NifU_N"/>
</dbReference>
<feature type="binding site" evidence="10">
    <location>
        <position position="137"/>
    </location>
    <ligand>
        <name>[2Fe-2S] cluster</name>
        <dbReference type="ChEBI" id="CHEBI:190135"/>
    </ligand>
</feature>
<dbReference type="CDD" id="cd19947">
    <property type="entry name" value="NifU_Fer2_BFD-like"/>
    <property type="match status" value="1"/>
</dbReference>
<dbReference type="STRING" id="1499966.U14_03670"/>
<dbReference type="CDD" id="cd06664">
    <property type="entry name" value="IscU_like"/>
    <property type="match status" value="1"/>
</dbReference>
<dbReference type="InterPro" id="IPR001075">
    <property type="entry name" value="NIF_FeS_clus_asmbl_NifU_C"/>
</dbReference>
<feature type="domain" description="BFD-like [2Fe-2S]-binding" evidence="13">
    <location>
        <begin position="135"/>
        <end position="185"/>
    </location>
</feature>
<feature type="binding site" evidence="10">
    <location>
        <position position="172"/>
    </location>
    <ligand>
        <name>[2Fe-2S] cluster</name>
        <dbReference type="ChEBI" id="CHEBI:190135"/>
    </ligand>
</feature>
<evidence type="ECO:0000256" key="8">
    <source>
        <dbReference type="ARBA" id="ARBA00034078"/>
    </source>
</evidence>
<dbReference type="InterPro" id="IPR034904">
    <property type="entry name" value="FSCA_dom_sf"/>
</dbReference>
<evidence type="ECO:0000259" key="11">
    <source>
        <dbReference type="Pfam" id="PF01106"/>
    </source>
</evidence>
<keyword evidence="6 10" id="KW-0411">Iron-sulfur</keyword>
<comment type="function">
    <text evidence="9">May be involved in the formation or repair of [Fe-S] clusters present in iron-sulfur proteins.</text>
</comment>
<dbReference type="GO" id="GO:0005506">
    <property type="term" value="F:iron ion binding"/>
    <property type="evidence" value="ECO:0007669"/>
    <property type="project" value="InterPro"/>
</dbReference>